<organism evidence="4 5">
    <name type="scientific">Letharia columbiana</name>
    <dbReference type="NCBI Taxonomy" id="112416"/>
    <lineage>
        <taxon>Eukaryota</taxon>
        <taxon>Fungi</taxon>
        <taxon>Dikarya</taxon>
        <taxon>Ascomycota</taxon>
        <taxon>Pezizomycotina</taxon>
        <taxon>Lecanoromycetes</taxon>
        <taxon>OSLEUM clade</taxon>
        <taxon>Lecanoromycetidae</taxon>
        <taxon>Lecanorales</taxon>
        <taxon>Lecanorineae</taxon>
        <taxon>Parmeliaceae</taxon>
        <taxon>Letharia</taxon>
    </lineage>
</organism>
<feature type="compositionally biased region" description="Polar residues" evidence="2">
    <location>
        <begin position="235"/>
        <end position="249"/>
    </location>
</feature>
<reference evidence="4 5" key="1">
    <citation type="journal article" date="2020" name="Genomics">
        <title>Complete, high-quality genomes from long-read metagenomic sequencing of two wolf lichen thalli reveals enigmatic genome architecture.</title>
        <authorList>
            <person name="McKenzie S.K."/>
            <person name="Walston R.F."/>
            <person name="Allen J.L."/>
        </authorList>
    </citation>
    <scope>NUCLEOTIDE SEQUENCE [LARGE SCALE GENOMIC DNA]</scope>
    <source>
        <strain evidence="4">WasteWater2</strain>
    </source>
</reference>
<dbReference type="InterPro" id="IPR036864">
    <property type="entry name" value="Zn2-C6_fun-type_DNA-bd_sf"/>
</dbReference>
<dbReference type="GO" id="GO:0000981">
    <property type="term" value="F:DNA-binding transcription factor activity, RNA polymerase II-specific"/>
    <property type="evidence" value="ECO:0007669"/>
    <property type="project" value="InterPro"/>
</dbReference>
<accession>A0A8H6FYW4</accession>
<dbReference type="PROSITE" id="PS00463">
    <property type="entry name" value="ZN2_CY6_FUNGAL_1"/>
    <property type="match status" value="1"/>
</dbReference>
<evidence type="ECO:0000313" key="4">
    <source>
        <dbReference type="EMBL" id="KAF6237319.1"/>
    </source>
</evidence>
<dbReference type="PROSITE" id="PS50048">
    <property type="entry name" value="ZN2_CY6_FUNGAL_2"/>
    <property type="match status" value="1"/>
</dbReference>
<feature type="compositionally biased region" description="Basic and acidic residues" evidence="2">
    <location>
        <begin position="148"/>
        <end position="174"/>
    </location>
</feature>
<name>A0A8H6FYW4_9LECA</name>
<dbReference type="GeneID" id="59286452"/>
<comment type="caution">
    <text evidence="4">The sequence shown here is derived from an EMBL/GenBank/DDBJ whole genome shotgun (WGS) entry which is preliminary data.</text>
</comment>
<dbReference type="EMBL" id="JACCJC010000015">
    <property type="protein sequence ID" value="KAF6237319.1"/>
    <property type="molecule type" value="Genomic_DNA"/>
</dbReference>
<feature type="compositionally biased region" description="Basic and acidic residues" evidence="2">
    <location>
        <begin position="185"/>
        <end position="199"/>
    </location>
</feature>
<dbReference type="RefSeq" id="XP_037166647.1">
    <property type="nucleotide sequence ID" value="XM_037306709.1"/>
</dbReference>
<dbReference type="GO" id="GO:0008270">
    <property type="term" value="F:zinc ion binding"/>
    <property type="evidence" value="ECO:0007669"/>
    <property type="project" value="InterPro"/>
</dbReference>
<feature type="region of interest" description="Disordered" evidence="2">
    <location>
        <begin position="113"/>
        <end position="249"/>
    </location>
</feature>
<evidence type="ECO:0000256" key="2">
    <source>
        <dbReference type="SAM" id="MobiDB-lite"/>
    </source>
</evidence>
<feature type="compositionally biased region" description="Basic and acidic residues" evidence="2">
    <location>
        <begin position="119"/>
        <end position="131"/>
    </location>
</feature>
<gene>
    <name evidence="4" type="ORF">HO173_004788</name>
</gene>
<dbReference type="AlphaFoldDB" id="A0A8H6FYW4"/>
<evidence type="ECO:0000256" key="1">
    <source>
        <dbReference type="ARBA" id="ARBA00023242"/>
    </source>
</evidence>
<protein>
    <recommendedName>
        <fullName evidence="3">Zn(2)-C6 fungal-type domain-containing protein</fullName>
    </recommendedName>
</protein>
<evidence type="ECO:0000259" key="3">
    <source>
        <dbReference type="PROSITE" id="PS50048"/>
    </source>
</evidence>
<dbReference type="InterPro" id="IPR001138">
    <property type="entry name" value="Zn2Cys6_DnaBD"/>
</dbReference>
<dbReference type="SUPFAM" id="SSF57701">
    <property type="entry name" value="Zn2/Cys6 DNA-binding domain"/>
    <property type="match status" value="1"/>
</dbReference>
<dbReference type="Proteomes" id="UP000578531">
    <property type="component" value="Unassembled WGS sequence"/>
</dbReference>
<feature type="compositionally biased region" description="Polar residues" evidence="2">
    <location>
        <begin position="175"/>
        <end position="184"/>
    </location>
</feature>
<dbReference type="Gene3D" id="4.10.240.10">
    <property type="entry name" value="Zn(2)-C6 fungal-type DNA-binding domain"/>
    <property type="match status" value="1"/>
</dbReference>
<evidence type="ECO:0000313" key="5">
    <source>
        <dbReference type="Proteomes" id="UP000578531"/>
    </source>
</evidence>
<dbReference type="OrthoDB" id="5323765at2759"/>
<sequence length="502" mass="55926">MSNLPQPQQPLRSPYLRHSTGVLHLSLKFASTMSQRTRVACRSCVDGGTKCEVTSTGRCRRCTNRGLTCFMPPRDAVKIACEICRRRRRKCIPTSGAKCERCTEQNLICIVSPPTQEQQEARRSSGRRRSDQSMTDADSDSEASFDSLFHESQSEPESSPDRPLTRKVGHEPQQTKHVNSTIVTERQKAAATMEKRLAERTSTATFVGARSGYESGTSDDVPLGKKQRVTPVTPPSRNKSKPTTPQQIQVSPAPLAKMIPTQRDVPKFLIPQSINILPQRQTQVTTTTTATAISDGQPGTLTATSKKSPQYQLENTKLKVHLHGSKGYKPLLLKDCMAPSLFFTKVLEIWSLLDDTVKRLHITFPWLSKEDNGRLMILERQTIKAGLICICDEVETAPCWAEQRGHCSIDVTIFPNSRMMDKFDGPATRDGRSIPNMSVNANKVYWAMRADKQADVGLHVQEIATMVGMDAVDVVIAGEELLEHCLIITSDEDYDVWSLLEV</sequence>
<proteinExistence type="predicted"/>
<keyword evidence="5" id="KW-1185">Reference proteome</keyword>
<keyword evidence="1" id="KW-0539">Nucleus</keyword>
<feature type="domain" description="Zn(2)-C6 fungal-type" evidence="3">
    <location>
        <begin position="80"/>
        <end position="111"/>
    </location>
</feature>